<feature type="domain" description="AWS" evidence="11">
    <location>
        <begin position="144"/>
        <end position="189"/>
    </location>
</feature>
<dbReference type="GO" id="GO:0032259">
    <property type="term" value="P:methylation"/>
    <property type="evidence" value="ECO:0007669"/>
    <property type="project" value="UniProtKB-KW"/>
</dbReference>
<dbReference type="PROSITE" id="PS50280">
    <property type="entry name" value="SET"/>
    <property type="match status" value="1"/>
</dbReference>
<feature type="compositionally biased region" description="Basic and acidic residues" evidence="8">
    <location>
        <begin position="550"/>
        <end position="564"/>
    </location>
</feature>
<feature type="compositionally biased region" description="Polar residues" evidence="8">
    <location>
        <begin position="377"/>
        <end position="391"/>
    </location>
</feature>
<evidence type="ECO:0000259" key="11">
    <source>
        <dbReference type="PROSITE" id="PS51215"/>
    </source>
</evidence>
<reference evidence="12" key="2">
    <citation type="submission" date="2014-06" db="EMBL/GenBank/DDBJ databases">
        <title>The complete genome of Blastobotrys (Arxula) adeninivorans LS3 - a yeast of biotechnological interest.</title>
        <authorList>
            <person name="Kunze G."/>
            <person name="Gaillardin C."/>
            <person name="Czernicka M."/>
            <person name="Durrens P."/>
            <person name="Martin T."/>
            <person name="Boer E."/>
            <person name="Gabaldon T."/>
            <person name="Cruz J."/>
            <person name="Talla E."/>
            <person name="Marck C."/>
            <person name="Goffeau A."/>
            <person name="Barbe V."/>
            <person name="Baret P."/>
            <person name="Baronian K."/>
            <person name="Beier S."/>
            <person name="Bleykasten C."/>
            <person name="Bode R."/>
            <person name="Casaregola S."/>
            <person name="Despons L."/>
            <person name="Fairhead C."/>
            <person name="Giersberg M."/>
            <person name="Gierski P."/>
            <person name="Hahnel U."/>
            <person name="Hartmann A."/>
            <person name="Jankowska D."/>
            <person name="Jubin C."/>
            <person name="Jung P."/>
            <person name="Lafontaine I."/>
            <person name="Leh-Louis V."/>
            <person name="Lemaire M."/>
            <person name="Marcet-Houben M."/>
            <person name="Mascher M."/>
            <person name="Morel G."/>
            <person name="Richard G.-F."/>
            <person name="Riechen J."/>
            <person name="Sacerdot C."/>
            <person name="Sarkar A."/>
            <person name="Savel G."/>
            <person name="Schacherer J."/>
            <person name="Sherman D."/>
            <person name="Straub M.-L."/>
            <person name="Stein N."/>
            <person name="Thierry A."/>
            <person name="Trautwein-Schult A."/>
            <person name="Westhof E."/>
            <person name="Worch S."/>
            <person name="Dujon B."/>
            <person name="Souciet J.-L."/>
            <person name="Wincker P."/>
            <person name="Scholz U."/>
            <person name="Neuveglise N."/>
        </authorList>
    </citation>
    <scope>NUCLEOTIDE SEQUENCE</scope>
    <source>
        <strain evidence="12">LS3</strain>
    </source>
</reference>
<dbReference type="SUPFAM" id="SSF82199">
    <property type="entry name" value="SET domain"/>
    <property type="match status" value="1"/>
</dbReference>
<evidence type="ECO:0000256" key="4">
    <source>
        <dbReference type="ARBA" id="ARBA00022603"/>
    </source>
</evidence>
<evidence type="ECO:0000259" key="9">
    <source>
        <dbReference type="PROSITE" id="PS50280"/>
    </source>
</evidence>
<dbReference type="EMBL" id="HG937694">
    <property type="protein sequence ID" value="CDP37141.1"/>
    <property type="molecule type" value="Genomic_DNA"/>
</dbReference>
<evidence type="ECO:0000256" key="6">
    <source>
        <dbReference type="ARBA" id="ARBA00022691"/>
    </source>
</evidence>
<dbReference type="Pfam" id="PF00856">
    <property type="entry name" value="SET"/>
    <property type="match status" value="1"/>
</dbReference>
<keyword evidence="4" id="KW-0489">Methyltransferase</keyword>
<dbReference type="Gene3D" id="2.170.270.10">
    <property type="entry name" value="SET domain"/>
    <property type="match status" value="1"/>
</dbReference>
<evidence type="ECO:0000256" key="3">
    <source>
        <dbReference type="ARBA" id="ARBA00022454"/>
    </source>
</evidence>
<organism evidence="12">
    <name type="scientific">Blastobotrys adeninivorans</name>
    <name type="common">Yeast</name>
    <name type="synonym">Arxula adeninivorans</name>
    <dbReference type="NCBI Taxonomy" id="409370"/>
    <lineage>
        <taxon>Eukaryota</taxon>
        <taxon>Fungi</taxon>
        <taxon>Dikarya</taxon>
        <taxon>Ascomycota</taxon>
        <taxon>Saccharomycotina</taxon>
        <taxon>Dipodascomycetes</taxon>
        <taxon>Dipodascales</taxon>
        <taxon>Trichomonascaceae</taxon>
        <taxon>Blastobotrys</taxon>
    </lineage>
</organism>
<protein>
    <submittedName>
        <fullName evidence="12">ARAD1D04708p</fullName>
    </submittedName>
</protein>
<keyword evidence="5" id="KW-0808">Transferase</keyword>
<dbReference type="PRINTS" id="PR00929">
    <property type="entry name" value="ATHOOK"/>
</dbReference>
<dbReference type="PROSITE" id="PS50868">
    <property type="entry name" value="POST_SET"/>
    <property type="match status" value="1"/>
</dbReference>
<accession>A0A060TD66</accession>
<feature type="region of interest" description="Disordered" evidence="8">
    <location>
        <begin position="343"/>
        <end position="620"/>
    </location>
</feature>
<dbReference type="InterPro" id="IPR001214">
    <property type="entry name" value="SET_dom"/>
</dbReference>
<dbReference type="PANTHER" id="PTHR22884">
    <property type="entry name" value="SET DOMAIN PROTEINS"/>
    <property type="match status" value="1"/>
</dbReference>
<keyword evidence="7" id="KW-0539">Nucleus</keyword>
<evidence type="ECO:0000256" key="5">
    <source>
        <dbReference type="ARBA" id="ARBA00022679"/>
    </source>
</evidence>
<gene>
    <name evidence="12" type="ORF">GNLVRS02_ARAD1D04708g</name>
</gene>
<dbReference type="InterPro" id="IPR050777">
    <property type="entry name" value="SET2_Histone-Lys_MeTrsfase"/>
</dbReference>
<dbReference type="SMART" id="SM00317">
    <property type="entry name" value="SET"/>
    <property type="match status" value="1"/>
</dbReference>
<dbReference type="PhylomeDB" id="A0A060TD66"/>
<dbReference type="PROSITE" id="PS51215">
    <property type="entry name" value="AWS"/>
    <property type="match status" value="1"/>
</dbReference>
<dbReference type="GO" id="GO:0005634">
    <property type="term" value="C:nucleus"/>
    <property type="evidence" value="ECO:0007669"/>
    <property type="project" value="UniProtKB-SubCell"/>
</dbReference>
<reference evidence="12" key="1">
    <citation type="submission" date="2014-02" db="EMBL/GenBank/DDBJ databases">
        <authorList>
            <person name="Genoscope - CEA"/>
        </authorList>
    </citation>
    <scope>NUCLEOTIDE SEQUENCE</scope>
    <source>
        <strain evidence="12">LS3</strain>
    </source>
</reference>
<comment type="subcellular location">
    <subcellularLocation>
        <location evidence="2">Chromosome</location>
    </subcellularLocation>
    <subcellularLocation>
        <location evidence="1">Nucleus</location>
    </subcellularLocation>
</comment>
<name>A0A060TD66_BLAAD</name>
<dbReference type="InterPro" id="IPR003616">
    <property type="entry name" value="Post-SET_dom"/>
</dbReference>
<feature type="compositionally biased region" description="Low complexity" evidence="8">
    <location>
        <begin position="591"/>
        <end position="609"/>
    </location>
</feature>
<dbReference type="AlphaFoldDB" id="A0A060TD66"/>
<feature type="domain" description="Post-SET" evidence="10">
    <location>
        <begin position="325"/>
        <end position="341"/>
    </location>
</feature>
<feature type="compositionally biased region" description="Polar residues" evidence="8">
    <location>
        <begin position="568"/>
        <end position="581"/>
    </location>
</feature>
<feature type="compositionally biased region" description="Polar residues" evidence="8">
    <location>
        <begin position="496"/>
        <end position="522"/>
    </location>
</feature>
<dbReference type="InterPro" id="IPR006560">
    <property type="entry name" value="AWS_dom"/>
</dbReference>
<evidence type="ECO:0000256" key="8">
    <source>
        <dbReference type="SAM" id="MobiDB-lite"/>
    </source>
</evidence>
<feature type="region of interest" description="Disordered" evidence="8">
    <location>
        <begin position="1"/>
        <end position="20"/>
    </location>
</feature>
<evidence type="ECO:0000313" key="12">
    <source>
        <dbReference type="EMBL" id="CDP37141.1"/>
    </source>
</evidence>
<dbReference type="SMART" id="SM00384">
    <property type="entry name" value="AT_hook"/>
    <property type="match status" value="3"/>
</dbReference>
<evidence type="ECO:0000256" key="1">
    <source>
        <dbReference type="ARBA" id="ARBA00004123"/>
    </source>
</evidence>
<dbReference type="InterPro" id="IPR017956">
    <property type="entry name" value="AT_hook_DNA-bd_motif"/>
</dbReference>
<proteinExistence type="predicted"/>
<feature type="compositionally biased region" description="Basic residues" evidence="8">
    <location>
        <begin position="530"/>
        <end position="545"/>
    </location>
</feature>
<evidence type="ECO:0000259" key="10">
    <source>
        <dbReference type="PROSITE" id="PS50868"/>
    </source>
</evidence>
<keyword evidence="6" id="KW-0949">S-adenosyl-L-methionine</keyword>
<evidence type="ECO:0000256" key="7">
    <source>
        <dbReference type="ARBA" id="ARBA00023242"/>
    </source>
</evidence>
<keyword evidence="3" id="KW-0158">Chromosome</keyword>
<sequence length="631" mass="70563">MPQTRRGRPRSQPLQQRPPEADYIRTFFETSAIPNDSHEILLESLQSLVETVREQQQPEDQPLSKIYLTKGLYCENSGPSRRKTRNNAFPLPLHNGLKLLNTQKDFRLPWNIYCPTSNISRLPDWRPIKKSIWIDVAYPTRPKGQKLVCACTERCDDNCLNRLQRYECDPTVCPFEQNDCGNRAIQTLEKELNNGRAYARGFEIVWTGEKGYGLRAVRSYAPGELIIEYTGDVISPDEVQNRLKTQYAKSKNYYFLSLENGYVIDSGIRGSAARFVNHSCAPNCEMQKWYVKDVPRIGLFAGPNPIPAGTELTYDYNFDWFPGATQQICHCSSENCRGVIGRKSAGVTRPSSPVDKTASKRSLAKSSKTRSRANAKPITTQPSTQITSESQPVPVKRGRGRPRKHPIDPNAPRPQPKRVKTSKLPAPSERVTRRGRPPTKNVKSKDSSSEISVRTRRSRTSTTARVTRRSKAVRTLGHEMLPETPVKKKASRHKSTNSSKSAKLSIPVASSTPQSGTASKTSPVIDPKTGKPKRGRGRPPKRKTLILRALAEKRAREEAERQAEEADQSSPHSKAGSSDNLSPPGLDRSSDTLTPETTPSTVPTTISFPNEKPPKDTPEKLRIDFLCAVNT</sequence>
<dbReference type="GO" id="GO:0003677">
    <property type="term" value="F:DNA binding"/>
    <property type="evidence" value="ECO:0007669"/>
    <property type="project" value="InterPro"/>
</dbReference>
<feature type="domain" description="SET" evidence="9">
    <location>
        <begin position="200"/>
        <end position="317"/>
    </location>
</feature>
<dbReference type="GO" id="GO:0042054">
    <property type="term" value="F:histone methyltransferase activity"/>
    <property type="evidence" value="ECO:0007669"/>
    <property type="project" value="InterPro"/>
</dbReference>
<dbReference type="InterPro" id="IPR046341">
    <property type="entry name" value="SET_dom_sf"/>
</dbReference>
<evidence type="ECO:0000256" key="2">
    <source>
        <dbReference type="ARBA" id="ARBA00004286"/>
    </source>
</evidence>
<dbReference type="GO" id="GO:0005694">
    <property type="term" value="C:chromosome"/>
    <property type="evidence" value="ECO:0007669"/>
    <property type="project" value="UniProtKB-SubCell"/>
</dbReference>